<dbReference type="UniPathway" id="UPA00060"/>
<evidence type="ECO:0000259" key="4">
    <source>
        <dbReference type="Pfam" id="PF01266"/>
    </source>
</evidence>
<keyword evidence="2" id="KW-0784">Thiamine biosynthesis</keyword>
<protein>
    <submittedName>
        <fullName evidence="5">Glycine oxidase ThiO</fullName>
    </submittedName>
</protein>
<accession>A0A1T2KRY3</accession>
<dbReference type="NCBIfam" id="TIGR02352">
    <property type="entry name" value="thiamin_ThiO"/>
    <property type="match status" value="1"/>
</dbReference>
<dbReference type="GO" id="GO:0050660">
    <property type="term" value="F:flavin adenine dinucleotide binding"/>
    <property type="evidence" value="ECO:0007669"/>
    <property type="project" value="InterPro"/>
</dbReference>
<dbReference type="Pfam" id="PF01266">
    <property type="entry name" value="DAO"/>
    <property type="match status" value="1"/>
</dbReference>
<dbReference type="Proteomes" id="UP000190896">
    <property type="component" value="Unassembled WGS sequence"/>
</dbReference>
<dbReference type="InterPro" id="IPR012727">
    <property type="entry name" value="Gly_oxidase_ThiO"/>
</dbReference>
<organism evidence="5 6">
    <name type="scientific">Solemya velesiana gill symbiont</name>
    <dbReference type="NCBI Taxonomy" id="1918948"/>
    <lineage>
        <taxon>Bacteria</taxon>
        <taxon>Pseudomonadati</taxon>
        <taxon>Pseudomonadota</taxon>
        <taxon>Gammaproteobacteria</taxon>
        <taxon>sulfur-oxidizing symbionts</taxon>
    </lineage>
</organism>
<evidence type="ECO:0000313" key="5">
    <source>
        <dbReference type="EMBL" id="OOZ35624.1"/>
    </source>
</evidence>
<dbReference type="GO" id="GO:0005737">
    <property type="term" value="C:cytoplasm"/>
    <property type="evidence" value="ECO:0007669"/>
    <property type="project" value="TreeGrafter"/>
</dbReference>
<dbReference type="GO" id="GO:0009229">
    <property type="term" value="P:thiamine diphosphate biosynthetic process"/>
    <property type="evidence" value="ECO:0007669"/>
    <property type="project" value="UniProtKB-UniPathway"/>
</dbReference>
<dbReference type="AlphaFoldDB" id="A0A1T2KRY3"/>
<dbReference type="InterPro" id="IPR006076">
    <property type="entry name" value="FAD-dep_OxRdtase"/>
</dbReference>
<dbReference type="SUPFAM" id="SSF54373">
    <property type="entry name" value="FAD-linked reductases, C-terminal domain"/>
    <property type="match status" value="1"/>
</dbReference>
<dbReference type="RefSeq" id="WP_078488084.1">
    <property type="nucleotide sequence ID" value="NZ_MPRJ01000089.1"/>
</dbReference>
<comment type="caution">
    <text evidence="5">The sequence shown here is derived from an EMBL/GenBank/DDBJ whole genome shotgun (WGS) entry which is preliminary data.</text>
</comment>
<keyword evidence="3" id="KW-0560">Oxidoreductase</keyword>
<evidence type="ECO:0000256" key="2">
    <source>
        <dbReference type="ARBA" id="ARBA00022977"/>
    </source>
</evidence>
<dbReference type="PANTHER" id="PTHR13847:SF289">
    <property type="entry name" value="GLYCINE OXIDASE"/>
    <property type="match status" value="1"/>
</dbReference>
<dbReference type="OrthoDB" id="9805337at2"/>
<dbReference type="EMBL" id="MPRJ01000089">
    <property type="protein sequence ID" value="OOZ35624.1"/>
    <property type="molecule type" value="Genomic_DNA"/>
</dbReference>
<dbReference type="Gene3D" id="3.50.50.60">
    <property type="entry name" value="FAD/NAD(P)-binding domain"/>
    <property type="match status" value="1"/>
</dbReference>
<dbReference type="Gene3D" id="3.30.9.10">
    <property type="entry name" value="D-Amino Acid Oxidase, subunit A, domain 2"/>
    <property type="match status" value="1"/>
</dbReference>
<feature type="domain" description="FAD dependent oxidoreductase" evidence="4">
    <location>
        <begin position="4"/>
        <end position="342"/>
    </location>
</feature>
<proteinExistence type="predicted"/>
<name>A0A1T2KRY3_9GAMM</name>
<dbReference type="PANTHER" id="PTHR13847">
    <property type="entry name" value="SARCOSINE DEHYDROGENASE-RELATED"/>
    <property type="match status" value="1"/>
</dbReference>
<dbReference type="GO" id="GO:0016491">
    <property type="term" value="F:oxidoreductase activity"/>
    <property type="evidence" value="ECO:0007669"/>
    <property type="project" value="UniProtKB-KW"/>
</dbReference>
<sequence>MHQILIIGGGAIGMLTARELSMAGYRVAIFDRLKTGRESSWAGGGIISPLYPWRYADSVTALACWGQEHYRELAEQLSLDTGIDPEWTQSGLLVLSPEEEETARQWAARSGSRIEILDREGIASREPAIDNTPDSGIWLPDVAQVRNPRLVKALHKDLAQRGVEIHEETTVERLLIENGRICGIETDEGTYRSDKVLICAGAWTKQLLGELGTTMEITPVRGQMILFKAEPGVINRITLENDRYIIPRRDGHILFGSTLEHEGFDKRTTEEAGEELYRIATSRLPALKSYSIEKQWAGLRPGSPAGIPYIGPHPDVAGLFVNSGHFRNGVVLGPASSRLITDIMLEREPILPPAPYALNAPREEIDA</sequence>
<comment type="pathway">
    <text evidence="1">Cofactor biosynthesis; thiamine diphosphate biosynthesis.</text>
</comment>
<keyword evidence="6" id="KW-1185">Reference proteome</keyword>
<evidence type="ECO:0000313" key="6">
    <source>
        <dbReference type="Proteomes" id="UP000190896"/>
    </source>
</evidence>
<dbReference type="SUPFAM" id="SSF51905">
    <property type="entry name" value="FAD/NAD(P)-binding domain"/>
    <property type="match status" value="1"/>
</dbReference>
<reference evidence="5 6" key="1">
    <citation type="submission" date="2016-11" db="EMBL/GenBank/DDBJ databases">
        <title>Mixed transmission modes and dynamic genome evolution in an obligate animal-bacterial symbiosis.</title>
        <authorList>
            <person name="Russell S.L."/>
            <person name="Corbett-Detig R.B."/>
            <person name="Cavanaugh C.M."/>
        </authorList>
    </citation>
    <scope>NUCLEOTIDE SEQUENCE [LARGE SCALE GENOMIC DNA]</scope>
    <source>
        <strain evidence="5">Se-Cadez</strain>
    </source>
</reference>
<dbReference type="InterPro" id="IPR036188">
    <property type="entry name" value="FAD/NAD-bd_sf"/>
</dbReference>
<evidence type="ECO:0000256" key="1">
    <source>
        <dbReference type="ARBA" id="ARBA00004948"/>
    </source>
</evidence>
<dbReference type="GO" id="GO:0009228">
    <property type="term" value="P:thiamine biosynthetic process"/>
    <property type="evidence" value="ECO:0007669"/>
    <property type="project" value="UniProtKB-KW"/>
</dbReference>
<evidence type="ECO:0000256" key="3">
    <source>
        <dbReference type="ARBA" id="ARBA00023002"/>
    </source>
</evidence>
<gene>
    <name evidence="5" type="ORF">BOW51_11145</name>
</gene>